<evidence type="ECO:0000313" key="1">
    <source>
        <dbReference type="EMBL" id="SDF45058.1"/>
    </source>
</evidence>
<keyword evidence="2" id="KW-1185">Reference proteome</keyword>
<reference evidence="2" key="1">
    <citation type="submission" date="2016-10" db="EMBL/GenBank/DDBJ databases">
        <authorList>
            <person name="Varghese N."/>
            <person name="Submissions S."/>
        </authorList>
    </citation>
    <scope>NUCLEOTIDE SEQUENCE [LARGE SCALE GENOMIC DNA]</scope>
    <source>
        <strain evidence="2">GAS232</strain>
    </source>
</reference>
<dbReference type="EMBL" id="LT629690">
    <property type="protein sequence ID" value="SDF45058.1"/>
    <property type="molecule type" value="Genomic_DNA"/>
</dbReference>
<organism evidence="1 2">
    <name type="scientific">Terriglobus roseus</name>
    <dbReference type="NCBI Taxonomy" id="392734"/>
    <lineage>
        <taxon>Bacteria</taxon>
        <taxon>Pseudomonadati</taxon>
        <taxon>Acidobacteriota</taxon>
        <taxon>Terriglobia</taxon>
        <taxon>Terriglobales</taxon>
        <taxon>Acidobacteriaceae</taxon>
        <taxon>Terriglobus</taxon>
    </lineage>
</organism>
<protein>
    <submittedName>
        <fullName evidence="1">Uncharacterized protein</fullName>
    </submittedName>
</protein>
<dbReference type="AlphaFoldDB" id="A0A1G7L6E9"/>
<dbReference type="Proteomes" id="UP000182427">
    <property type="component" value="Chromosome I"/>
</dbReference>
<sequence length="34" mass="3875">MPIKYSESETLEQFQKLSSVPNPDLPVAKLIEDQ</sequence>
<gene>
    <name evidence="1" type="ORF">SAMN05444167_2451</name>
</gene>
<accession>A0A1G7L6E9</accession>
<proteinExistence type="predicted"/>
<name>A0A1G7L6E9_9BACT</name>
<evidence type="ECO:0000313" key="2">
    <source>
        <dbReference type="Proteomes" id="UP000182427"/>
    </source>
</evidence>